<feature type="transmembrane region" description="Helical" evidence="2">
    <location>
        <begin position="62"/>
        <end position="87"/>
    </location>
</feature>
<name>A0A916Z3B7_9BACT</name>
<keyword evidence="1" id="KW-0443">Lipid metabolism</keyword>
<keyword evidence="2" id="KW-1133">Transmembrane helix</keyword>
<keyword evidence="5" id="KW-1185">Reference proteome</keyword>
<dbReference type="InterPro" id="IPR002641">
    <property type="entry name" value="PNPLA_dom"/>
</dbReference>
<dbReference type="GO" id="GO:0006629">
    <property type="term" value="P:lipid metabolic process"/>
    <property type="evidence" value="ECO:0007669"/>
    <property type="project" value="UniProtKB-KW"/>
</dbReference>
<keyword evidence="2" id="KW-0812">Transmembrane</keyword>
<dbReference type="Proteomes" id="UP000609064">
    <property type="component" value="Unassembled WGS sequence"/>
</dbReference>
<sequence>MTIQRFLSILLDTNILTQLRKTFWVVTRHLLFVIIIIFIFWAVIYFNDQGRDTVNALPDISIFYWFITLLALLIWCLTIAYCSRVLLELKQISHDSKFIDSNSQGLTFWITWLPRFLAILPMILLLFKAPFYQSRDTLILPISLFLLTVGLFIFLVYREKIFSTLLEKIGRRKNTYSPLKESLGNLFSFHITRITILGFIIFVTLLFILSVASVPLGVAIAVGPVAVLLFGFTFITVVFSILSFLTIPGRRPLMMYFLLYTVFISRCNDNTEIRTVDTSKPQRAGVEEDFDRWILSRKEDLAKDNLVKNSSDSTKKILPVIFIATEGGGIRALTWTALVLKNLEKRYPNIHHYIYGISGVSGGAVGGTFYVSYLRDSLKEQSTKKYHTFSEVNFNKTISSDFLSDILSAFLFQDNFQRVFPYPLKPFNRSRQIEDAWSKSYKDNLLVETFDKPFLNLWADTSLHIPYLFNNGVLMETGQKTIVSSLNIDKTNLTGENDVFNDEIDIISHINSDVPLKTAALLSARFPYITTGGLIKRANIKPTGHVIDGGYKENTGLETVFQLMIRLKDKMNDTLGYKIKPIVLFIKNGVEKDNNSSDKNLNFLQDATTPLYGLLNAWDRRSVTISSLTHNLRTQFLDKYKYDYITINLDRISNEGKQLPLGWFLSNKSFDFILNQAQSQIYKSADTPFNKELNKYFKPKL</sequence>
<reference evidence="4" key="1">
    <citation type="journal article" date="2014" name="Int. J. Syst. Evol. Microbiol.">
        <title>Complete genome sequence of Corynebacterium casei LMG S-19264T (=DSM 44701T), isolated from a smear-ripened cheese.</title>
        <authorList>
            <consortium name="US DOE Joint Genome Institute (JGI-PGF)"/>
            <person name="Walter F."/>
            <person name="Albersmeier A."/>
            <person name="Kalinowski J."/>
            <person name="Ruckert C."/>
        </authorList>
    </citation>
    <scope>NUCLEOTIDE SEQUENCE</scope>
    <source>
        <strain evidence="4">CGMCC 1.15958</strain>
    </source>
</reference>
<proteinExistence type="predicted"/>
<evidence type="ECO:0000256" key="1">
    <source>
        <dbReference type="ARBA" id="ARBA00023098"/>
    </source>
</evidence>
<dbReference type="AlphaFoldDB" id="A0A916Z3B7"/>
<feature type="transmembrane region" description="Helical" evidence="2">
    <location>
        <begin position="139"/>
        <end position="157"/>
    </location>
</feature>
<keyword evidence="2" id="KW-0472">Membrane</keyword>
<protein>
    <recommendedName>
        <fullName evidence="3">PNPLA domain-containing protein</fullName>
    </recommendedName>
</protein>
<evidence type="ECO:0000313" key="5">
    <source>
        <dbReference type="Proteomes" id="UP000609064"/>
    </source>
</evidence>
<accession>A0A916Z3B7</accession>
<feature type="transmembrane region" description="Helical" evidence="2">
    <location>
        <begin position="196"/>
        <end position="220"/>
    </location>
</feature>
<evidence type="ECO:0000256" key="2">
    <source>
        <dbReference type="SAM" id="Phobius"/>
    </source>
</evidence>
<dbReference type="EMBL" id="BMKK01000010">
    <property type="protein sequence ID" value="GGD74251.1"/>
    <property type="molecule type" value="Genomic_DNA"/>
</dbReference>
<dbReference type="Pfam" id="PF01734">
    <property type="entry name" value="Patatin"/>
    <property type="match status" value="1"/>
</dbReference>
<feature type="transmembrane region" description="Helical" evidence="2">
    <location>
        <begin position="226"/>
        <end position="247"/>
    </location>
</feature>
<evidence type="ECO:0000259" key="3">
    <source>
        <dbReference type="Pfam" id="PF01734"/>
    </source>
</evidence>
<feature type="transmembrane region" description="Helical" evidence="2">
    <location>
        <begin position="30"/>
        <end position="47"/>
    </location>
</feature>
<feature type="transmembrane region" description="Helical" evidence="2">
    <location>
        <begin position="317"/>
        <end position="340"/>
    </location>
</feature>
<evidence type="ECO:0000313" key="4">
    <source>
        <dbReference type="EMBL" id="GGD74251.1"/>
    </source>
</evidence>
<comment type="caution">
    <text evidence="4">The sequence shown here is derived from an EMBL/GenBank/DDBJ whole genome shotgun (WGS) entry which is preliminary data.</text>
</comment>
<dbReference type="SUPFAM" id="SSF52151">
    <property type="entry name" value="FabD/lysophospholipase-like"/>
    <property type="match status" value="1"/>
</dbReference>
<organism evidence="4 5">
    <name type="scientific">Emticicia aquatilis</name>
    <dbReference type="NCBI Taxonomy" id="1537369"/>
    <lineage>
        <taxon>Bacteria</taxon>
        <taxon>Pseudomonadati</taxon>
        <taxon>Bacteroidota</taxon>
        <taxon>Cytophagia</taxon>
        <taxon>Cytophagales</taxon>
        <taxon>Leadbetterellaceae</taxon>
        <taxon>Emticicia</taxon>
    </lineage>
</organism>
<feature type="transmembrane region" description="Helical" evidence="2">
    <location>
        <begin position="108"/>
        <end position="127"/>
    </location>
</feature>
<feature type="domain" description="PNPLA" evidence="3">
    <location>
        <begin position="325"/>
        <end position="559"/>
    </location>
</feature>
<gene>
    <name evidence="4" type="ORF">GCM10011514_42940</name>
</gene>
<dbReference type="InterPro" id="IPR016035">
    <property type="entry name" value="Acyl_Trfase/lysoPLipase"/>
</dbReference>
<feature type="transmembrane region" description="Helical" evidence="2">
    <location>
        <begin position="352"/>
        <end position="374"/>
    </location>
</feature>
<reference evidence="4" key="2">
    <citation type="submission" date="2020-09" db="EMBL/GenBank/DDBJ databases">
        <authorList>
            <person name="Sun Q."/>
            <person name="Zhou Y."/>
        </authorList>
    </citation>
    <scope>NUCLEOTIDE SEQUENCE</scope>
    <source>
        <strain evidence="4">CGMCC 1.15958</strain>
    </source>
</reference>
<dbReference type="Gene3D" id="3.40.1090.10">
    <property type="entry name" value="Cytosolic phospholipase A2 catalytic domain"/>
    <property type="match status" value="1"/>
</dbReference>